<name>X1SL97_9ZZZZ</name>
<organism evidence="1">
    <name type="scientific">marine sediment metagenome</name>
    <dbReference type="NCBI Taxonomy" id="412755"/>
    <lineage>
        <taxon>unclassified sequences</taxon>
        <taxon>metagenomes</taxon>
        <taxon>ecological metagenomes</taxon>
    </lineage>
</organism>
<evidence type="ECO:0000313" key="1">
    <source>
        <dbReference type="EMBL" id="GAI93842.1"/>
    </source>
</evidence>
<reference evidence="1" key="1">
    <citation type="journal article" date="2014" name="Front. Microbiol.">
        <title>High frequency of phylogenetically diverse reductive dehalogenase-homologous genes in deep subseafloor sedimentary metagenomes.</title>
        <authorList>
            <person name="Kawai M."/>
            <person name="Futagami T."/>
            <person name="Toyoda A."/>
            <person name="Takaki Y."/>
            <person name="Nishi S."/>
            <person name="Hori S."/>
            <person name="Arai W."/>
            <person name="Tsubouchi T."/>
            <person name="Morono Y."/>
            <person name="Uchiyama I."/>
            <person name="Ito T."/>
            <person name="Fujiyama A."/>
            <person name="Inagaki F."/>
            <person name="Takami H."/>
        </authorList>
    </citation>
    <scope>NUCLEOTIDE SEQUENCE</scope>
    <source>
        <strain evidence="1">Expedition CK06-06</strain>
    </source>
</reference>
<feature type="non-terminal residue" evidence="1">
    <location>
        <position position="283"/>
    </location>
</feature>
<sequence>MGNGDYYFSASDPHYNTPLKLWEALRKTASGKENVFTFPHHTSRWVAWLSWNYYDPEMVPLIEIAQSRGSYEYEGCFSDQTLSNDCSRVRGHFIHDGLARGMRWGFIASGDHGGRQLAAVFSPTLKRDDIFNNLRARRAYATNGERMFLDVRVNGHFMGEEFILKGEEREIVFKVIGTTPLVQVDLFRNGRIIRQWNMQSLEYEEKWVDRDPLYRRENYYYLRAFQKDGGQAWSSPIWVINPNIPGKFSFQVGGDELRVIYPEEETDIAILMHNETEVAVKGK</sequence>
<proteinExistence type="predicted"/>
<protein>
    <recommendedName>
        <fullName evidence="2">DUF3604 domain-containing protein</fullName>
    </recommendedName>
</protein>
<evidence type="ECO:0008006" key="2">
    <source>
        <dbReference type="Google" id="ProtNLM"/>
    </source>
</evidence>
<gene>
    <name evidence="1" type="ORF">S12H4_28980</name>
</gene>
<dbReference type="EMBL" id="BARW01016676">
    <property type="protein sequence ID" value="GAI93842.1"/>
    <property type="molecule type" value="Genomic_DNA"/>
</dbReference>
<comment type="caution">
    <text evidence="1">The sequence shown here is derived from an EMBL/GenBank/DDBJ whole genome shotgun (WGS) entry which is preliminary data.</text>
</comment>
<accession>X1SL97</accession>
<dbReference type="AlphaFoldDB" id="X1SL97"/>